<evidence type="ECO:0000313" key="3">
    <source>
        <dbReference type="Proteomes" id="UP001240236"/>
    </source>
</evidence>
<accession>A0AAE3VUU5</accession>
<feature type="chain" id="PRO_5042165852" description="Secreted protein" evidence="1">
    <location>
        <begin position="24"/>
        <end position="180"/>
    </location>
</feature>
<keyword evidence="3" id="KW-1185">Reference proteome</keyword>
<protein>
    <recommendedName>
        <fullName evidence="4">Secreted protein</fullName>
    </recommendedName>
</protein>
<name>A0AAE3VUU5_9ACTN</name>
<dbReference type="AlphaFoldDB" id="A0AAE3VUU5"/>
<gene>
    <name evidence="2" type="ORF">J2S42_000418</name>
</gene>
<reference evidence="2 3" key="1">
    <citation type="submission" date="2023-07" db="EMBL/GenBank/DDBJ databases">
        <title>Sequencing the genomes of 1000 actinobacteria strains.</title>
        <authorList>
            <person name="Klenk H.-P."/>
        </authorList>
    </citation>
    <scope>NUCLEOTIDE SEQUENCE [LARGE SCALE GENOMIC DNA]</scope>
    <source>
        <strain evidence="2 3">DSM 44709</strain>
    </source>
</reference>
<comment type="caution">
    <text evidence="2">The sequence shown here is derived from an EMBL/GenBank/DDBJ whole genome shotgun (WGS) entry which is preliminary data.</text>
</comment>
<evidence type="ECO:0008006" key="4">
    <source>
        <dbReference type="Google" id="ProtNLM"/>
    </source>
</evidence>
<keyword evidence="1" id="KW-0732">Signal</keyword>
<dbReference type="EMBL" id="JAUSUZ010000001">
    <property type="protein sequence ID" value="MDQ0363749.1"/>
    <property type="molecule type" value="Genomic_DNA"/>
</dbReference>
<feature type="signal peptide" evidence="1">
    <location>
        <begin position="1"/>
        <end position="23"/>
    </location>
</feature>
<proteinExistence type="predicted"/>
<dbReference type="RefSeq" id="WP_307234617.1">
    <property type="nucleotide sequence ID" value="NZ_JAUSUZ010000001.1"/>
</dbReference>
<evidence type="ECO:0000256" key="1">
    <source>
        <dbReference type="SAM" id="SignalP"/>
    </source>
</evidence>
<dbReference type="Proteomes" id="UP001240236">
    <property type="component" value="Unassembled WGS sequence"/>
</dbReference>
<sequence>MTLRKLLAVVLAPLVVALTGAFAPGPGEPALPGWPGRSICATAFFSLGPPPWFLPDGNTVQPGLQACPGEDPQLIALTRWAVVPYRPGVTPSIGSMSFLTVGADGWAIIPGPGWEFAPGSLTEPLVLCVLTGPDERAGCARVRTDGAVTVEPVPVDDPLVDRPVEVYWEQDGDPACGACV</sequence>
<organism evidence="2 3">
    <name type="scientific">Catenuloplanes indicus</name>
    <dbReference type="NCBI Taxonomy" id="137267"/>
    <lineage>
        <taxon>Bacteria</taxon>
        <taxon>Bacillati</taxon>
        <taxon>Actinomycetota</taxon>
        <taxon>Actinomycetes</taxon>
        <taxon>Micromonosporales</taxon>
        <taxon>Micromonosporaceae</taxon>
        <taxon>Catenuloplanes</taxon>
    </lineage>
</organism>
<evidence type="ECO:0000313" key="2">
    <source>
        <dbReference type="EMBL" id="MDQ0363749.1"/>
    </source>
</evidence>